<keyword evidence="4" id="KW-1185">Reference proteome</keyword>
<dbReference type="AlphaFoldDB" id="A0A4Q2DNN8"/>
<feature type="coiled-coil region" evidence="1">
    <location>
        <begin position="209"/>
        <end position="236"/>
    </location>
</feature>
<evidence type="ECO:0000256" key="2">
    <source>
        <dbReference type="SAM" id="MobiDB-lite"/>
    </source>
</evidence>
<evidence type="ECO:0000313" key="3">
    <source>
        <dbReference type="EMBL" id="RXW21717.1"/>
    </source>
</evidence>
<gene>
    <name evidence="3" type="ORF">EST38_g4112</name>
</gene>
<comment type="caution">
    <text evidence="3">The sequence shown here is derived from an EMBL/GenBank/DDBJ whole genome shotgun (WGS) entry which is preliminary data.</text>
</comment>
<reference evidence="3 4" key="1">
    <citation type="submission" date="2019-01" db="EMBL/GenBank/DDBJ databases">
        <title>Draft genome sequence of Psathyrella aberdarensis IHI B618.</title>
        <authorList>
            <person name="Buettner E."/>
            <person name="Kellner H."/>
        </authorList>
    </citation>
    <scope>NUCLEOTIDE SEQUENCE [LARGE SCALE GENOMIC DNA]</scope>
    <source>
        <strain evidence="3 4">IHI B618</strain>
    </source>
</reference>
<evidence type="ECO:0000256" key="1">
    <source>
        <dbReference type="SAM" id="Coils"/>
    </source>
</evidence>
<organism evidence="3 4">
    <name type="scientific">Candolleomyces aberdarensis</name>
    <dbReference type="NCBI Taxonomy" id="2316362"/>
    <lineage>
        <taxon>Eukaryota</taxon>
        <taxon>Fungi</taxon>
        <taxon>Dikarya</taxon>
        <taxon>Basidiomycota</taxon>
        <taxon>Agaricomycotina</taxon>
        <taxon>Agaricomycetes</taxon>
        <taxon>Agaricomycetidae</taxon>
        <taxon>Agaricales</taxon>
        <taxon>Agaricineae</taxon>
        <taxon>Psathyrellaceae</taxon>
        <taxon>Candolleomyces</taxon>
    </lineage>
</organism>
<name>A0A4Q2DNN8_9AGAR</name>
<keyword evidence="1" id="KW-0175">Coiled coil</keyword>
<feature type="region of interest" description="Disordered" evidence="2">
    <location>
        <begin position="1"/>
        <end position="101"/>
    </location>
</feature>
<feature type="coiled-coil region" evidence="1">
    <location>
        <begin position="334"/>
        <end position="361"/>
    </location>
</feature>
<accession>A0A4Q2DNN8</accession>
<protein>
    <submittedName>
        <fullName evidence="3">Uncharacterized protein</fullName>
    </submittedName>
</protein>
<dbReference type="Proteomes" id="UP000290288">
    <property type="component" value="Unassembled WGS sequence"/>
</dbReference>
<evidence type="ECO:0000313" key="4">
    <source>
        <dbReference type="Proteomes" id="UP000290288"/>
    </source>
</evidence>
<feature type="region of interest" description="Disordered" evidence="2">
    <location>
        <begin position="567"/>
        <end position="610"/>
    </location>
</feature>
<proteinExistence type="predicted"/>
<dbReference type="OrthoDB" id="248320at2759"/>
<sequence length="610" mass="64509">MFNRPPRAQPPGRPATSGTDKPLAPPSLFGAPAGQGLFGQPPKPASTPPSITSPTNLFGGATAGLPKFDLSHPSAQPAAPSSLFGAPDTAPPTATDKAPAPFTLPVFNLNLPAAPAPKAPAPSGVFGSTPGPAKPPVFASVAGGQGFKIAPQAPPTGLFGGGPAAQPQPAFGVGPKPAAPAQKPTPAKLAPPPELTMEGGMQKECALLIMSLNKELEELRSHAQLASQKLQHLRKSAGGSRNRADLGDSGKWSLEDLKQFGQVTLKFVDELTVLEEQRDRIKQDIRDLNSTGTRREEIARFNKAKTDPEFAKMLKTRSLGPEHSETQTQLRRGIRAIRDRIQKLEGKLQESKKKLNESSTGKPSLKYVALCLSHDSCSTIEKASLDTVNRSFRNIEIALGQKGDNIAALAVRFPKVKISRATPSLSTPVRDPRLPDRVRPPVNVTPNVAATTAAALNAERGVHRLKKALLAARKEPLLNNSVNISKPPPLGFDSPLRTPPKPELAKTGASGTAPVFSLPSSFSGGSFDIPVKNEAQNAFALPTMTSVRPPYFLEVPTAGVWPRGSISSVQLPKRSPGTPTPAAPSFDWGPMPTFHKPPSTSLFASFKKEA</sequence>
<feature type="compositionally biased region" description="Low complexity" evidence="2">
    <location>
        <begin position="73"/>
        <end position="101"/>
    </location>
</feature>
<dbReference type="STRING" id="2316362.A0A4Q2DNN8"/>
<dbReference type="EMBL" id="SDEE01000097">
    <property type="protein sequence ID" value="RXW21717.1"/>
    <property type="molecule type" value="Genomic_DNA"/>
</dbReference>